<evidence type="ECO:0000313" key="2">
    <source>
        <dbReference type="Proteomes" id="UP000663859"/>
    </source>
</evidence>
<comment type="caution">
    <text evidence="1">The sequence shown here is derived from an EMBL/GenBank/DDBJ whole genome shotgun (WGS) entry which is preliminary data.</text>
</comment>
<protein>
    <submittedName>
        <fullName evidence="1">Uncharacterized protein</fullName>
    </submittedName>
</protein>
<keyword evidence="2" id="KW-1185">Reference proteome</keyword>
<evidence type="ECO:0000313" key="1">
    <source>
        <dbReference type="EMBL" id="CAF0694357.1"/>
    </source>
</evidence>
<dbReference type="AlphaFoldDB" id="A0A8J2BRL4"/>
<accession>A0A8J2BRL4</accession>
<name>A0A8J2BRL4_9BACT</name>
<gene>
    <name evidence="1" type="ORF">MPNT_160026</name>
</gene>
<reference evidence="1" key="1">
    <citation type="submission" date="2021-02" db="EMBL/GenBank/DDBJ databases">
        <authorList>
            <person name="Cremers G."/>
            <person name="Picone N."/>
        </authorList>
    </citation>
    <scope>NUCLEOTIDE SEQUENCE</scope>
    <source>
        <strain evidence="1">PQ17</strain>
    </source>
</reference>
<dbReference type="Proteomes" id="UP000663859">
    <property type="component" value="Unassembled WGS sequence"/>
</dbReference>
<organism evidence="1 2">
    <name type="scientific">Candidatus Methylacidithermus pantelleriae</name>
    <dbReference type="NCBI Taxonomy" id="2744239"/>
    <lineage>
        <taxon>Bacteria</taxon>
        <taxon>Pseudomonadati</taxon>
        <taxon>Verrucomicrobiota</taxon>
        <taxon>Methylacidiphilae</taxon>
        <taxon>Methylacidiphilales</taxon>
        <taxon>Methylacidiphilaceae</taxon>
        <taxon>Candidatus Methylacidithermus</taxon>
    </lineage>
</organism>
<dbReference type="EMBL" id="CAJNOB010000008">
    <property type="protein sequence ID" value="CAF0694357.1"/>
    <property type="molecule type" value="Genomic_DNA"/>
</dbReference>
<proteinExistence type="predicted"/>
<sequence length="77" mass="8395">MGFGARWWVGKSGGLLSWPNGTDYHQRRTALGVLALDRAFRKENVVKGSEGFSFTGALAQKASAWVGILAVWKPRSS</sequence>